<accession>A0ABQ2K325</accession>
<keyword evidence="2" id="KW-1185">Reference proteome</keyword>
<dbReference type="EMBL" id="BMNE01000001">
    <property type="protein sequence ID" value="GGN66894.1"/>
    <property type="molecule type" value="Genomic_DNA"/>
</dbReference>
<organism evidence="1 2">
    <name type="scientific">Nocardia rhizosphaerihabitans</name>
    <dbReference type="NCBI Taxonomy" id="1691570"/>
    <lineage>
        <taxon>Bacteria</taxon>
        <taxon>Bacillati</taxon>
        <taxon>Actinomycetota</taxon>
        <taxon>Actinomycetes</taxon>
        <taxon>Mycobacteriales</taxon>
        <taxon>Nocardiaceae</taxon>
        <taxon>Nocardia</taxon>
    </lineage>
</organism>
<dbReference type="Proteomes" id="UP000658127">
    <property type="component" value="Unassembled WGS sequence"/>
</dbReference>
<comment type="caution">
    <text evidence="1">The sequence shown here is derived from an EMBL/GenBank/DDBJ whole genome shotgun (WGS) entry which is preliminary data.</text>
</comment>
<protein>
    <submittedName>
        <fullName evidence="1">Uncharacterized protein</fullName>
    </submittedName>
</protein>
<evidence type="ECO:0000313" key="1">
    <source>
        <dbReference type="EMBL" id="GGN66894.1"/>
    </source>
</evidence>
<name>A0ABQ2K325_9NOCA</name>
<sequence length="88" mass="9218">MRWGCASTVAAVVLFGVCVASLAIGAKSIPMREVVAALFGQGDGSVRVIIGDWRFRSGSGGSVRWRPAIWTTCWAAGSSAVVNQFRSG</sequence>
<reference evidence="2" key="1">
    <citation type="journal article" date="2019" name="Int. J. Syst. Evol. Microbiol.">
        <title>The Global Catalogue of Microorganisms (GCM) 10K type strain sequencing project: providing services to taxonomists for standard genome sequencing and annotation.</title>
        <authorList>
            <consortium name="The Broad Institute Genomics Platform"/>
            <consortium name="The Broad Institute Genome Sequencing Center for Infectious Disease"/>
            <person name="Wu L."/>
            <person name="Ma J."/>
        </authorList>
    </citation>
    <scope>NUCLEOTIDE SEQUENCE [LARGE SCALE GENOMIC DNA]</scope>
    <source>
        <strain evidence="2">CGMCC 4.7329</strain>
    </source>
</reference>
<proteinExistence type="predicted"/>
<evidence type="ECO:0000313" key="2">
    <source>
        <dbReference type="Proteomes" id="UP000658127"/>
    </source>
</evidence>
<gene>
    <name evidence="1" type="ORF">GCM10011610_02360</name>
</gene>